<dbReference type="OrthoDB" id="6507260at2759"/>
<evidence type="ECO:0000256" key="2">
    <source>
        <dbReference type="SAM" id="SignalP"/>
    </source>
</evidence>
<feature type="signal peptide" evidence="2">
    <location>
        <begin position="1"/>
        <end position="18"/>
    </location>
</feature>
<feature type="region of interest" description="Disordered" evidence="1">
    <location>
        <begin position="58"/>
        <end position="80"/>
    </location>
</feature>
<keyword evidence="2" id="KW-0732">Signal</keyword>
<dbReference type="EMBL" id="GEZM01066612">
    <property type="protein sequence ID" value="JAV67762.1"/>
    <property type="molecule type" value="Transcribed_RNA"/>
</dbReference>
<proteinExistence type="predicted"/>
<gene>
    <name evidence="4" type="ORF">PPYR_05158</name>
</gene>
<name>A0A1Y1L254_PHOPY</name>
<reference evidence="3" key="1">
    <citation type="journal article" date="2016" name="Sci. Rep.">
        <title>Molecular characterization of firefly nuptial gifts: a multi-omics approach sheds light on postcopulatory sexual selection.</title>
        <authorList>
            <person name="Al-Wathiqui N."/>
            <person name="Fallon T.R."/>
            <person name="South A."/>
            <person name="Weng J.K."/>
            <person name="Lewis S.M."/>
        </authorList>
    </citation>
    <scope>NUCLEOTIDE SEQUENCE</scope>
</reference>
<dbReference type="InParanoid" id="A0A1Y1L254"/>
<evidence type="ECO:0000256" key="1">
    <source>
        <dbReference type="SAM" id="MobiDB-lite"/>
    </source>
</evidence>
<feature type="region of interest" description="Disordered" evidence="1">
    <location>
        <begin position="191"/>
        <end position="233"/>
    </location>
</feature>
<feature type="chain" id="PRO_5036029813" evidence="2">
    <location>
        <begin position="19"/>
        <end position="514"/>
    </location>
</feature>
<organism evidence="3">
    <name type="scientific">Photinus pyralis</name>
    <name type="common">Common eastern firefly</name>
    <name type="synonym">Lampyris pyralis</name>
    <dbReference type="NCBI Taxonomy" id="7054"/>
    <lineage>
        <taxon>Eukaryota</taxon>
        <taxon>Metazoa</taxon>
        <taxon>Ecdysozoa</taxon>
        <taxon>Arthropoda</taxon>
        <taxon>Hexapoda</taxon>
        <taxon>Insecta</taxon>
        <taxon>Pterygota</taxon>
        <taxon>Neoptera</taxon>
        <taxon>Endopterygota</taxon>
        <taxon>Coleoptera</taxon>
        <taxon>Polyphaga</taxon>
        <taxon>Elateriformia</taxon>
        <taxon>Elateroidea</taxon>
        <taxon>Lampyridae</taxon>
        <taxon>Lampyrinae</taxon>
        <taxon>Photinus</taxon>
    </lineage>
</organism>
<evidence type="ECO:0000313" key="5">
    <source>
        <dbReference type="Proteomes" id="UP000327044"/>
    </source>
</evidence>
<reference evidence="4" key="3">
    <citation type="submission" date="2019-08" db="EMBL/GenBank/DDBJ databases">
        <authorList>
            <consortium name="Photinus pyralis genome working group"/>
            <person name="Fallon T.R."/>
            <person name="Sander Lower S.E."/>
            <person name="Weng J.-K."/>
        </authorList>
    </citation>
    <scope>NUCLEOTIDE SEQUENCE</scope>
    <source>
        <strain evidence="4">1611_PpyrPB1</strain>
        <tissue evidence="4">Whole body</tissue>
    </source>
</reference>
<keyword evidence="5" id="KW-1185">Reference proteome</keyword>
<dbReference type="EMBL" id="VVIM01000002">
    <property type="protein sequence ID" value="KAB0802972.1"/>
    <property type="molecule type" value="Genomic_DNA"/>
</dbReference>
<sequence>MCASCFSLLLILLTSSIGLVTEGLPLSRQERGTNQDILAGADFLSVLIGSTAVQERQMGPQSATSQILPTSMTRRHSKKPLGLRTRELRNPRSTNAVELISATTLPTSDNLFPNGEKIKLESNVTKEFSDKMNPSLIVSVHVSSSVSNSQKNKPSPDPTESKIHSRLSSELSKTEPDIAASEEFTSLISDSNKSEFSVNERDPITSGAEMEEQSDGYPADVRTIPNSKEEPFGHHSIVYHDEPAELSRGRSVSYSTVVQSIPQSAKSETTNKFNETNQRQDRHFEFKNGPNGNHYLGVNKNFKSNFETGIADRKGPPEASSSAAETNDYFVTARYESAQHYPKHFSSDKQLRWRNPDFSFISESAPQRSTEKYWGVVDKPRDQQTYGRTTTDQKRSRVPIIYGRPEQNYEVDESVSVMSNGRVHGVQANKIHLSVPQLDEKSEMNNDSQKVGYVVEGRNYRKYRVEERTSDGFIVGEYGVVSHDDGSLRGVRYTADGTTNPRLIYDALMKFLSL</sequence>
<feature type="region of interest" description="Disordered" evidence="1">
    <location>
        <begin position="142"/>
        <end position="176"/>
    </location>
</feature>
<reference evidence="4 5" key="2">
    <citation type="journal article" date="2018" name="Elife">
        <title>Firefly genomes illuminate parallel origins of bioluminescence in beetles.</title>
        <authorList>
            <person name="Fallon T.R."/>
            <person name="Lower S.E."/>
            <person name="Chang C.H."/>
            <person name="Bessho-Uehara M."/>
            <person name="Martin G.J."/>
            <person name="Bewick A.J."/>
            <person name="Behringer M."/>
            <person name="Debat H.J."/>
            <person name="Wong I."/>
            <person name="Day J.C."/>
            <person name="Suvorov A."/>
            <person name="Silva C.J."/>
            <person name="Stanger-Hall K.F."/>
            <person name="Hall D.W."/>
            <person name="Schmitz R.J."/>
            <person name="Nelson D.R."/>
            <person name="Lewis S.M."/>
            <person name="Shigenobu S."/>
            <person name="Bybee S.M."/>
            <person name="Larracuente A.M."/>
            <person name="Oba Y."/>
            <person name="Weng J.K."/>
        </authorList>
    </citation>
    <scope>NUCLEOTIDE SEQUENCE [LARGE SCALE GENOMIC DNA]</scope>
    <source>
        <strain evidence="4">1611_PpyrPB1</strain>
        <tissue evidence="4">Whole body</tissue>
    </source>
</reference>
<feature type="compositionally biased region" description="Polar residues" evidence="1">
    <location>
        <begin position="58"/>
        <end position="72"/>
    </location>
</feature>
<evidence type="ECO:0000313" key="3">
    <source>
        <dbReference type="EMBL" id="JAV67762.1"/>
    </source>
</evidence>
<protein>
    <submittedName>
        <fullName evidence="3">Uncharacterized protein</fullName>
    </submittedName>
</protein>
<dbReference type="Proteomes" id="UP000327044">
    <property type="component" value="Unassembled WGS sequence"/>
</dbReference>
<accession>A0A1Y1L254</accession>
<dbReference type="AlphaFoldDB" id="A0A1Y1L254"/>
<evidence type="ECO:0000313" key="4">
    <source>
        <dbReference type="EMBL" id="KAB0802972.1"/>
    </source>
</evidence>